<dbReference type="EMBL" id="JARBJD010000001">
    <property type="protein sequence ID" value="KAK2964952.1"/>
    <property type="molecule type" value="Genomic_DNA"/>
</dbReference>
<dbReference type="SUPFAM" id="SSF46785">
    <property type="entry name" value="Winged helix' DNA-binding domain"/>
    <property type="match status" value="1"/>
</dbReference>
<organism evidence="9 10">
    <name type="scientific">Blattamonas nauphoetae</name>
    <dbReference type="NCBI Taxonomy" id="2049346"/>
    <lineage>
        <taxon>Eukaryota</taxon>
        <taxon>Metamonada</taxon>
        <taxon>Preaxostyla</taxon>
        <taxon>Oxymonadida</taxon>
        <taxon>Blattamonas</taxon>
    </lineage>
</organism>
<evidence type="ECO:0000256" key="4">
    <source>
        <dbReference type="ARBA" id="ARBA00022490"/>
    </source>
</evidence>
<evidence type="ECO:0000256" key="3">
    <source>
        <dbReference type="ARBA" id="ARBA00008793"/>
    </source>
</evidence>
<proteinExistence type="inferred from homology"/>
<evidence type="ECO:0000256" key="1">
    <source>
        <dbReference type="ARBA" id="ARBA00004123"/>
    </source>
</evidence>
<evidence type="ECO:0000313" key="10">
    <source>
        <dbReference type="Proteomes" id="UP001281761"/>
    </source>
</evidence>
<evidence type="ECO:0000256" key="5">
    <source>
        <dbReference type="ARBA" id="ARBA00022790"/>
    </source>
</evidence>
<dbReference type="InterPro" id="IPR036390">
    <property type="entry name" value="WH_DNA-bd_sf"/>
</dbReference>
<feature type="domain" description="PCI" evidence="8">
    <location>
        <begin position="213"/>
        <end position="382"/>
    </location>
</feature>
<name>A0ABQ9YMH9_9EUKA</name>
<dbReference type="PANTHER" id="PTHR14145:SF2">
    <property type="entry name" value="COP9 SIGNALOSOME COMPLEX SUBUNIT 1"/>
    <property type="match status" value="1"/>
</dbReference>
<dbReference type="InterPro" id="IPR019585">
    <property type="entry name" value="Rpn7/CSN1"/>
</dbReference>
<dbReference type="Proteomes" id="UP001281761">
    <property type="component" value="Unassembled WGS sequence"/>
</dbReference>
<protein>
    <submittedName>
        <fullName evidence="9">COP9 signalosome complex subunit 1b</fullName>
    </submittedName>
</protein>
<dbReference type="PROSITE" id="PS50250">
    <property type="entry name" value="PCI"/>
    <property type="match status" value="1"/>
</dbReference>
<reference evidence="9 10" key="1">
    <citation type="journal article" date="2022" name="bioRxiv">
        <title>Genomics of Preaxostyla Flagellates Illuminates Evolutionary Transitions and the Path Towards Mitochondrial Loss.</title>
        <authorList>
            <person name="Novak L.V.F."/>
            <person name="Treitli S.C."/>
            <person name="Pyrih J."/>
            <person name="Halakuc P."/>
            <person name="Pipaliya S.V."/>
            <person name="Vacek V."/>
            <person name="Brzon O."/>
            <person name="Soukal P."/>
            <person name="Eme L."/>
            <person name="Dacks J.B."/>
            <person name="Karnkowska A."/>
            <person name="Elias M."/>
            <person name="Hampl V."/>
        </authorList>
    </citation>
    <scope>NUCLEOTIDE SEQUENCE [LARGE SCALE GENOMIC DNA]</scope>
    <source>
        <strain evidence="9">NAU3</strain>
        <tissue evidence="9">Gut</tissue>
    </source>
</reference>
<sequence>MSLRNLQSSSFNFFDQTWQEYLDQYPGELRVERGLLLAQQEKNHKAEIVEDIFKTLLSGKNANKYSRVLTNEKIMESKQKQFDRAVAIKMEQDALAEEKRIDEEIRVALSNVDLESQLRLNREKAELNLKMGKWNEAKNAFKTAEGYFKTNEDGYRGHFDMIRCLVYDKDVNSIMTYTANFSNHQHDMNLDCVRVATSQLIAARGLAALWQRDYKFAAETLIQCHSEIGETFNEFLTSGDIILVAVMCALASFEHSELKGLLEKQNFVRMLDAHGFSKQALMSFLDRDYTLFFKVLSQVKTLALKNYYLSEHVNNLGTHIFQRAILSYLSAYSVVDLKQMSTDFATSLNELENTIHTMVLEGRINAQIDPQNHYLTIRSIDYRNECLSEALIAIQHHLDDIQAQIVHINFRLPQIEAHYKKSQGSKRGGRDMGFGNSGLFNMDP</sequence>
<evidence type="ECO:0000313" key="9">
    <source>
        <dbReference type="EMBL" id="KAK2964952.1"/>
    </source>
</evidence>
<accession>A0ABQ9YMH9</accession>
<dbReference type="Pfam" id="PF01399">
    <property type="entry name" value="PCI"/>
    <property type="match status" value="1"/>
</dbReference>
<evidence type="ECO:0000256" key="7">
    <source>
        <dbReference type="SAM" id="MobiDB-lite"/>
    </source>
</evidence>
<keyword evidence="10" id="KW-1185">Reference proteome</keyword>
<dbReference type="Pfam" id="PF10602">
    <property type="entry name" value="RPN7"/>
    <property type="match status" value="1"/>
</dbReference>
<keyword evidence="5" id="KW-0736">Signalosome</keyword>
<feature type="region of interest" description="Disordered" evidence="7">
    <location>
        <begin position="421"/>
        <end position="444"/>
    </location>
</feature>
<dbReference type="PANTHER" id="PTHR14145">
    <property type="entry name" value="26S PROTESOME SUBUNIT 6"/>
    <property type="match status" value="1"/>
</dbReference>
<keyword evidence="6" id="KW-0539">Nucleus</keyword>
<gene>
    <name evidence="9" type="ORF">BLNAU_253</name>
</gene>
<evidence type="ECO:0000256" key="6">
    <source>
        <dbReference type="ARBA" id="ARBA00023242"/>
    </source>
</evidence>
<dbReference type="SMART" id="SM00088">
    <property type="entry name" value="PINT"/>
    <property type="match status" value="1"/>
</dbReference>
<comment type="similarity">
    <text evidence="3">Belongs to the CSN1 family.</text>
</comment>
<dbReference type="InterPro" id="IPR045135">
    <property type="entry name" value="Rpn7_N"/>
</dbReference>
<evidence type="ECO:0000256" key="2">
    <source>
        <dbReference type="ARBA" id="ARBA00004496"/>
    </source>
</evidence>
<evidence type="ECO:0000259" key="8">
    <source>
        <dbReference type="PROSITE" id="PS50250"/>
    </source>
</evidence>
<comment type="caution">
    <text evidence="9">The sequence shown here is derived from an EMBL/GenBank/DDBJ whole genome shotgun (WGS) entry which is preliminary data.</text>
</comment>
<comment type="subcellular location">
    <subcellularLocation>
        <location evidence="2">Cytoplasm</location>
    </subcellularLocation>
    <subcellularLocation>
        <location evidence="1">Nucleus</location>
    </subcellularLocation>
</comment>
<dbReference type="InterPro" id="IPR000717">
    <property type="entry name" value="PCI_dom"/>
</dbReference>
<dbReference type="Gene3D" id="1.25.40.570">
    <property type="match status" value="1"/>
</dbReference>
<keyword evidence="4" id="KW-0963">Cytoplasm</keyword>